<evidence type="ECO:0000313" key="6">
    <source>
        <dbReference type="EMBL" id="GGS47991.1"/>
    </source>
</evidence>
<dbReference type="AlphaFoldDB" id="A0A918GNQ9"/>
<feature type="domain" description="HTH tetR-type" evidence="5">
    <location>
        <begin position="32"/>
        <end position="92"/>
    </location>
</feature>
<gene>
    <name evidence="6" type="ORF">GCM10010171_49040</name>
</gene>
<dbReference type="Pfam" id="PF02909">
    <property type="entry name" value="TetR_C_1"/>
    <property type="match status" value="1"/>
</dbReference>
<dbReference type="SUPFAM" id="SSF46689">
    <property type="entry name" value="Homeodomain-like"/>
    <property type="match status" value="1"/>
</dbReference>
<evidence type="ECO:0000259" key="5">
    <source>
        <dbReference type="PROSITE" id="PS50977"/>
    </source>
</evidence>
<dbReference type="InterPro" id="IPR004111">
    <property type="entry name" value="Repressor_TetR_C"/>
</dbReference>
<sequence>MVVYAGQGDPARSVPLLWRSAEPPERPGPRPTLSVDLIVDAAIAVADETGLATLSMRAVGERLGRTAMALYTYVHGKAELLELMYDRALAELPSSYPDDVPWRDALVAWADDTMAFHLRHPWLLHISRARPVLGPNEFQSLETVAAIVRRTGLPPRAARGAISTLFHYVRGAAQSVADARSAAAATGQSDEDWWYSRSPLLEAAVPDFAARFPMTTWLESDPEPPPEDRTPYLEWDARRSFHTGLAILLDGIALQSR</sequence>
<dbReference type="Gene3D" id="1.10.357.10">
    <property type="entry name" value="Tetracycline Repressor, domain 2"/>
    <property type="match status" value="1"/>
</dbReference>
<keyword evidence="7" id="KW-1185">Reference proteome</keyword>
<dbReference type="InterPro" id="IPR001647">
    <property type="entry name" value="HTH_TetR"/>
</dbReference>
<keyword evidence="1" id="KW-0805">Transcription regulation</keyword>
<accession>A0A918GNQ9</accession>
<proteinExistence type="predicted"/>
<dbReference type="PANTHER" id="PTHR30055:SF151">
    <property type="entry name" value="TRANSCRIPTIONAL REGULATORY PROTEIN"/>
    <property type="match status" value="1"/>
</dbReference>
<dbReference type="InterPro" id="IPR009057">
    <property type="entry name" value="Homeodomain-like_sf"/>
</dbReference>
<evidence type="ECO:0000256" key="2">
    <source>
        <dbReference type="ARBA" id="ARBA00023125"/>
    </source>
</evidence>
<keyword evidence="2 4" id="KW-0238">DNA-binding</keyword>
<dbReference type="Proteomes" id="UP000660680">
    <property type="component" value="Unassembled WGS sequence"/>
</dbReference>
<protein>
    <submittedName>
        <fullName evidence="6">TetR family transcriptional regulator</fullName>
    </submittedName>
</protein>
<dbReference type="PROSITE" id="PS50977">
    <property type="entry name" value="HTH_TETR_2"/>
    <property type="match status" value="1"/>
</dbReference>
<evidence type="ECO:0000256" key="3">
    <source>
        <dbReference type="ARBA" id="ARBA00023163"/>
    </source>
</evidence>
<evidence type="ECO:0000256" key="1">
    <source>
        <dbReference type="ARBA" id="ARBA00023015"/>
    </source>
</evidence>
<dbReference type="GO" id="GO:0045892">
    <property type="term" value="P:negative regulation of DNA-templated transcription"/>
    <property type="evidence" value="ECO:0007669"/>
    <property type="project" value="InterPro"/>
</dbReference>
<evidence type="ECO:0000313" key="7">
    <source>
        <dbReference type="Proteomes" id="UP000660680"/>
    </source>
</evidence>
<reference evidence="6" key="2">
    <citation type="submission" date="2020-09" db="EMBL/GenBank/DDBJ databases">
        <authorList>
            <person name="Sun Q."/>
            <person name="Ohkuma M."/>
        </authorList>
    </citation>
    <scope>NUCLEOTIDE SEQUENCE</scope>
    <source>
        <strain evidence="6">JCM 3276</strain>
    </source>
</reference>
<feature type="DNA-binding region" description="H-T-H motif" evidence="4">
    <location>
        <begin position="55"/>
        <end position="74"/>
    </location>
</feature>
<organism evidence="6 7">
    <name type="scientific">Actinokineospora fastidiosa</name>
    <dbReference type="NCBI Taxonomy" id="1816"/>
    <lineage>
        <taxon>Bacteria</taxon>
        <taxon>Bacillati</taxon>
        <taxon>Actinomycetota</taxon>
        <taxon>Actinomycetes</taxon>
        <taxon>Pseudonocardiales</taxon>
        <taxon>Pseudonocardiaceae</taxon>
        <taxon>Actinokineospora</taxon>
    </lineage>
</organism>
<dbReference type="PANTHER" id="PTHR30055">
    <property type="entry name" value="HTH-TYPE TRANSCRIPTIONAL REGULATOR RUTR"/>
    <property type="match status" value="1"/>
</dbReference>
<dbReference type="InterPro" id="IPR050109">
    <property type="entry name" value="HTH-type_TetR-like_transc_reg"/>
</dbReference>
<dbReference type="GO" id="GO:0003700">
    <property type="term" value="F:DNA-binding transcription factor activity"/>
    <property type="evidence" value="ECO:0007669"/>
    <property type="project" value="TreeGrafter"/>
</dbReference>
<name>A0A918GNQ9_9PSEU</name>
<keyword evidence="3" id="KW-0804">Transcription</keyword>
<dbReference type="EMBL" id="BMRB01000004">
    <property type="protein sequence ID" value="GGS47991.1"/>
    <property type="molecule type" value="Genomic_DNA"/>
</dbReference>
<dbReference type="InterPro" id="IPR036271">
    <property type="entry name" value="Tet_transcr_reg_TetR-rel_C_sf"/>
</dbReference>
<dbReference type="Gene3D" id="1.10.10.60">
    <property type="entry name" value="Homeodomain-like"/>
    <property type="match status" value="1"/>
</dbReference>
<dbReference type="SUPFAM" id="SSF48498">
    <property type="entry name" value="Tetracyclin repressor-like, C-terminal domain"/>
    <property type="match status" value="1"/>
</dbReference>
<evidence type="ECO:0000256" key="4">
    <source>
        <dbReference type="PROSITE-ProRule" id="PRU00335"/>
    </source>
</evidence>
<dbReference type="GO" id="GO:0000976">
    <property type="term" value="F:transcription cis-regulatory region binding"/>
    <property type="evidence" value="ECO:0007669"/>
    <property type="project" value="TreeGrafter"/>
</dbReference>
<dbReference type="RefSeq" id="WP_189212902.1">
    <property type="nucleotide sequence ID" value="NZ_BMRB01000004.1"/>
</dbReference>
<reference evidence="6" key="1">
    <citation type="journal article" date="2014" name="Int. J. Syst. Evol. Microbiol.">
        <title>Complete genome sequence of Corynebacterium casei LMG S-19264T (=DSM 44701T), isolated from a smear-ripened cheese.</title>
        <authorList>
            <consortium name="US DOE Joint Genome Institute (JGI-PGF)"/>
            <person name="Walter F."/>
            <person name="Albersmeier A."/>
            <person name="Kalinowski J."/>
            <person name="Ruckert C."/>
        </authorList>
    </citation>
    <scope>NUCLEOTIDE SEQUENCE</scope>
    <source>
        <strain evidence="6">JCM 3276</strain>
    </source>
</reference>
<dbReference type="Pfam" id="PF00440">
    <property type="entry name" value="TetR_N"/>
    <property type="match status" value="1"/>
</dbReference>
<comment type="caution">
    <text evidence="6">The sequence shown here is derived from an EMBL/GenBank/DDBJ whole genome shotgun (WGS) entry which is preliminary data.</text>
</comment>